<evidence type="ECO:0000313" key="2">
    <source>
        <dbReference type="EMBL" id="ORY54386.1"/>
    </source>
</evidence>
<feature type="compositionally biased region" description="Low complexity" evidence="1">
    <location>
        <begin position="402"/>
        <end position="424"/>
    </location>
</feature>
<comment type="caution">
    <text evidence="2">The sequence shown here is derived from an EMBL/GenBank/DDBJ whole genome shotgun (WGS) entry which is preliminary data.</text>
</comment>
<dbReference type="OrthoDB" id="10481934at2759"/>
<accession>A0A1Y2D5L8</accession>
<organism evidence="2 3">
    <name type="scientific">Neocallimastix californiae</name>
    <dbReference type="NCBI Taxonomy" id="1754190"/>
    <lineage>
        <taxon>Eukaryota</taxon>
        <taxon>Fungi</taxon>
        <taxon>Fungi incertae sedis</taxon>
        <taxon>Chytridiomycota</taxon>
        <taxon>Chytridiomycota incertae sedis</taxon>
        <taxon>Neocallimastigomycetes</taxon>
        <taxon>Neocallimastigales</taxon>
        <taxon>Neocallimastigaceae</taxon>
        <taxon>Neocallimastix</taxon>
    </lineage>
</organism>
<gene>
    <name evidence="2" type="ORF">LY90DRAFT_669991</name>
</gene>
<evidence type="ECO:0000256" key="1">
    <source>
        <dbReference type="SAM" id="MobiDB-lite"/>
    </source>
</evidence>
<dbReference type="AlphaFoldDB" id="A0A1Y2D5L8"/>
<feature type="region of interest" description="Disordered" evidence="1">
    <location>
        <begin position="216"/>
        <end position="237"/>
    </location>
</feature>
<evidence type="ECO:0000313" key="3">
    <source>
        <dbReference type="Proteomes" id="UP000193920"/>
    </source>
</evidence>
<feature type="compositionally biased region" description="Low complexity" evidence="1">
    <location>
        <begin position="22"/>
        <end position="43"/>
    </location>
</feature>
<name>A0A1Y2D5L8_9FUNG</name>
<proteinExistence type="predicted"/>
<sequence length="431" mass="50926">MNFQKYFLQSESTTDQTDWKENQSLNNNSDYTNNNNNNNNSNNKTLPKKQYISKAQQYEIDRIKLFKENRERVKPLLSQNGIYNRRYESNFEWGHDTITNFRGEKGSDWTRDHGFTYADDFNTLERDVDSDYVRPNIKNCRYCFNSYQDTEPYKILENDPPTEVGGCVKCHPEFCMNDHHHWKDDYYPVLSNQMNTIKPTYNLTLYHNTRNCTTTTTDTNMNSESLDENKSTASTIENEKKNNCEVISKNKKLKEKKEKEETKSDNILIDQNNSNVFIGDYRCRDNLNSHLNQTGFHSDQILPAGVKSINHLNCGLKNITYDNTSSIFFNEESTAPNIEREKPPYKELIRYKNHSFIPFNHVEYNPNSEHEFDNKTYKYTNEMRINQEFCYNETKNDQKILNNNNSSYNDNKNHSKYGNNNNTIDNHENNS</sequence>
<dbReference type="EMBL" id="MCOG01000085">
    <property type="protein sequence ID" value="ORY54386.1"/>
    <property type="molecule type" value="Genomic_DNA"/>
</dbReference>
<reference evidence="2 3" key="1">
    <citation type="submission" date="2016-08" db="EMBL/GenBank/DDBJ databases">
        <title>A Parts List for Fungal Cellulosomes Revealed by Comparative Genomics.</title>
        <authorList>
            <consortium name="DOE Joint Genome Institute"/>
            <person name="Haitjema C.H."/>
            <person name="Gilmore S.P."/>
            <person name="Henske J.K."/>
            <person name="Solomon K.V."/>
            <person name="De Groot R."/>
            <person name="Kuo A."/>
            <person name="Mondo S.J."/>
            <person name="Salamov A.A."/>
            <person name="Labutti K."/>
            <person name="Zhao Z."/>
            <person name="Chiniquy J."/>
            <person name="Barry K."/>
            <person name="Brewer H.M."/>
            <person name="Purvine S.O."/>
            <person name="Wright A.T."/>
            <person name="Boxma B."/>
            <person name="Van Alen T."/>
            <person name="Hackstein J.H."/>
            <person name="Baker S.E."/>
            <person name="Grigoriev I.V."/>
            <person name="O'Malley M.A."/>
        </authorList>
    </citation>
    <scope>NUCLEOTIDE SEQUENCE [LARGE SCALE GENOMIC DNA]</scope>
    <source>
        <strain evidence="2 3">G1</strain>
    </source>
</reference>
<dbReference type="Proteomes" id="UP000193920">
    <property type="component" value="Unassembled WGS sequence"/>
</dbReference>
<protein>
    <submittedName>
        <fullName evidence="2">Uncharacterized protein</fullName>
    </submittedName>
</protein>
<feature type="region of interest" description="Disordered" evidence="1">
    <location>
        <begin position="401"/>
        <end position="431"/>
    </location>
</feature>
<keyword evidence="3" id="KW-1185">Reference proteome</keyword>
<feature type="non-terminal residue" evidence="2">
    <location>
        <position position="431"/>
    </location>
</feature>
<feature type="region of interest" description="Disordered" evidence="1">
    <location>
        <begin position="9"/>
        <end position="46"/>
    </location>
</feature>